<dbReference type="Proteomes" id="UP000182124">
    <property type="component" value="Unassembled WGS sequence"/>
</dbReference>
<dbReference type="SMART" id="SM00867">
    <property type="entry name" value="YceI"/>
    <property type="match status" value="1"/>
</dbReference>
<feature type="domain" description="Lipid/polyisoprenoid-binding YceI-like" evidence="2">
    <location>
        <begin position="43"/>
        <end position="220"/>
    </location>
</feature>
<dbReference type="PANTHER" id="PTHR34406:SF1">
    <property type="entry name" value="PROTEIN YCEI"/>
    <property type="match status" value="1"/>
</dbReference>
<dbReference type="PANTHER" id="PTHR34406">
    <property type="entry name" value="PROTEIN YCEI"/>
    <property type="match status" value="1"/>
</dbReference>
<feature type="chain" id="PRO_5010255973" evidence="1">
    <location>
        <begin position="24"/>
        <end position="221"/>
    </location>
</feature>
<name>A0A1G4WAI4_9FLAO</name>
<organism evidence="3 4">
    <name type="scientific">Flavobacterium saliperosum</name>
    <dbReference type="NCBI Taxonomy" id="329186"/>
    <lineage>
        <taxon>Bacteria</taxon>
        <taxon>Pseudomonadati</taxon>
        <taxon>Bacteroidota</taxon>
        <taxon>Flavobacteriia</taxon>
        <taxon>Flavobacteriales</taxon>
        <taxon>Flavobacteriaceae</taxon>
        <taxon>Flavobacterium</taxon>
    </lineage>
</organism>
<evidence type="ECO:0000259" key="2">
    <source>
        <dbReference type="SMART" id="SM00867"/>
    </source>
</evidence>
<accession>A0A1G4WAI4</accession>
<evidence type="ECO:0000313" key="3">
    <source>
        <dbReference type="EMBL" id="SCX18769.1"/>
    </source>
</evidence>
<dbReference type="PROSITE" id="PS51257">
    <property type="entry name" value="PROKAR_LIPOPROTEIN"/>
    <property type="match status" value="1"/>
</dbReference>
<protein>
    <submittedName>
        <fullName evidence="3">YceI-like domain-containing protein</fullName>
    </submittedName>
</protein>
<dbReference type="Gene3D" id="2.40.128.110">
    <property type="entry name" value="Lipid/polyisoprenoid-binding, YceI-like"/>
    <property type="match status" value="1"/>
</dbReference>
<dbReference type="Pfam" id="PF04264">
    <property type="entry name" value="YceI"/>
    <property type="match status" value="1"/>
</dbReference>
<keyword evidence="1" id="KW-0732">Signal</keyword>
<dbReference type="InterPro" id="IPR036761">
    <property type="entry name" value="TTHA0802/YceI-like_sf"/>
</dbReference>
<feature type="signal peptide" evidence="1">
    <location>
        <begin position="1"/>
        <end position="23"/>
    </location>
</feature>
<dbReference type="STRING" id="329186.SAMN02927925_02735"/>
<dbReference type="InterPro" id="IPR007372">
    <property type="entry name" value="Lipid/polyisoprenoid-bd_YceI"/>
</dbReference>
<dbReference type="AlphaFoldDB" id="A0A1G4WAI4"/>
<gene>
    <name evidence="3" type="ORF">SAMN02927925_02735</name>
</gene>
<evidence type="ECO:0000256" key="1">
    <source>
        <dbReference type="SAM" id="SignalP"/>
    </source>
</evidence>
<proteinExistence type="predicted"/>
<dbReference type="RefSeq" id="WP_023577558.1">
    <property type="nucleotide sequence ID" value="NZ_CBCSBQ010000021.1"/>
</dbReference>
<evidence type="ECO:0000313" key="4">
    <source>
        <dbReference type="Proteomes" id="UP000182124"/>
    </source>
</evidence>
<dbReference type="EMBL" id="FMTY01000010">
    <property type="protein sequence ID" value="SCX18769.1"/>
    <property type="molecule type" value="Genomic_DNA"/>
</dbReference>
<dbReference type="SUPFAM" id="SSF101874">
    <property type="entry name" value="YceI-like"/>
    <property type="match status" value="1"/>
</dbReference>
<sequence length="221" mass="24218">MKKIVLSLLVVSALMSVSCKKNGANESDSKIPTEAAISSEGAKYVASTTESVINWSGSKPAGKHSGTINLKDGEILVKDNKVVSGKFTINMNTITVTDLKSDDGKEDLEAHLKGTGDKEGQDHFFNIKKYPSGFFAITSIEEKEGKTIVYGNLTLKDVTKSVNFPANISVSDNEVTIDSDTLVLNRTYWNINYASRSLFDNLKDKFINDEIEIQVRVKATK</sequence>
<reference evidence="3 4" key="1">
    <citation type="submission" date="2016-10" db="EMBL/GenBank/DDBJ databases">
        <authorList>
            <person name="de Groot N.N."/>
        </authorList>
    </citation>
    <scope>NUCLEOTIDE SEQUENCE [LARGE SCALE GENOMIC DNA]</scope>
    <source>
        <strain evidence="3 4">CGMCC 1.3801</strain>
    </source>
</reference>
<dbReference type="eggNOG" id="COG2353">
    <property type="taxonomic scope" value="Bacteria"/>
</dbReference>